<keyword evidence="2" id="KW-1185">Reference proteome</keyword>
<comment type="caution">
    <text evidence="1">The sequence shown here is derived from an EMBL/GenBank/DDBJ whole genome shotgun (WGS) entry which is preliminary data.</text>
</comment>
<feature type="non-terminal residue" evidence="1">
    <location>
        <position position="154"/>
    </location>
</feature>
<dbReference type="VEuPathDB" id="FungiDB:VP01_7236g1"/>
<reference evidence="1 2" key="1">
    <citation type="submission" date="2015-08" db="EMBL/GenBank/DDBJ databases">
        <title>Next Generation Sequencing and Analysis of the Genome of Puccinia sorghi L Schw, the Causal Agent of Maize Common Rust.</title>
        <authorList>
            <person name="Rochi L."/>
            <person name="Burguener G."/>
            <person name="Darino M."/>
            <person name="Turjanski A."/>
            <person name="Kreff E."/>
            <person name="Dieguez M.J."/>
            <person name="Sacco F."/>
        </authorList>
    </citation>
    <scope>NUCLEOTIDE SEQUENCE [LARGE SCALE GENOMIC DNA]</scope>
    <source>
        <strain evidence="1 2">RO10H11247</strain>
    </source>
</reference>
<evidence type="ECO:0000313" key="2">
    <source>
        <dbReference type="Proteomes" id="UP000037035"/>
    </source>
</evidence>
<gene>
    <name evidence="1" type="ORF">VP01_7236g1</name>
</gene>
<dbReference type="EMBL" id="LAVV01012646">
    <property type="protein sequence ID" value="KNZ46468.1"/>
    <property type="molecule type" value="Genomic_DNA"/>
</dbReference>
<accession>A0A0L6UD51</accession>
<dbReference type="AlphaFoldDB" id="A0A0L6UD51"/>
<organism evidence="1 2">
    <name type="scientific">Puccinia sorghi</name>
    <dbReference type="NCBI Taxonomy" id="27349"/>
    <lineage>
        <taxon>Eukaryota</taxon>
        <taxon>Fungi</taxon>
        <taxon>Dikarya</taxon>
        <taxon>Basidiomycota</taxon>
        <taxon>Pucciniomycotina</taxon>
        <taxon>Pucciniomycetes</taxon>
        <taxon>Pucciniales</taxon>
        <taxon>Pucciniaceae</taxon>
        <taxon>Puccinia</taxon>
    </lineage>
</organism>
<dbReference type="Proteomes" id="UP000037035">
    <property type="component" value="Unassembled WGS sequence"/>
</dbReference>
<protein>
    <submittedName>
        <fullName evidence="1">Uncharacterized protein</fullName>
    </submittedName>
</protein>
<evidence type="ECO:0000313" key="1">
    <source>
        <dbReference type="EMBL" id="KNZ46468.1"/>
    </source>
</evidence>
<name>A0A0L6UD51_9BASI</name>
<proteinExistence type="predicted"/>
<sequence length="154" mass="16689">MVAACYLISRKFEMRLPRITGEDQGYSSRREATSASRVVVGAEWCPPVVEAEVSMVQSNKRVMFGGLDRMDINFPKKSKGKETAGPSILAPGKKKAAELAKCALGERESQVALSLKELASVSPMMGEELILVIWESAGLKADGNHISFDLQSGE</sequence>